<reference evidence="1 2" key="1">
    <citation type="journal article" date="2020" name="Carbohydr. Polym.">
        <title>Characterization and optimization of production of bacterial cellulose from strain CGMCC 17276 based on whole-genome analysis.</title>
        <authorList>
            <person name="Lu T."/>
            <person name="Gao H."/>
            <person name="Liao B."/>
            <person name="Wu J."/>
            <person name="Zhang W."/>
            <person name="Huang J."/>
            <person name="Liu M."/>
            <person name="Huang J."/>
            <person name="Chang Z."/>
            <person name="Jin M."/>
            <person name="Yi Z."/>
            <person name="Jiang D."/>
        </authorList>
    </citation>
    <scope>NUCLEOTIDE SEQUENCE [LARGE SCALE GENOMIC DNA]</scope>
    <source>
        <strain evidence="1 2">CGMCC 17276</strain>
    </source>
</reference>
<proteinExistence type="predicted"/>
<sequence>MAAFGSPLSFNTSTEPDMRRTVVSWGKISASSLAISVSILCGFSGPSHANGDNDTTLVIKYSAPNYTTTVDDGADITLKGTIEFVETRDKNSGSYYKYAVLKTDTPYRLKEIENTGEGDYIEDSNVTPTTFLPITEHDPKNSIAEFTSYLGQYVTLTGKIKSTSHNGPVLEYQSITGPQKDN</sequence>
<organism evidence="1 2">
    <name type="scientific">Komagataeibacter xylinus</name>
    <name type="common">Gluconacetobacter xylinus</name>
    <dbReference type="NCBI Taxonomy" id="28448"/>
    <lineage>
        <taxon>Bacteria</taxon>
        <taxon>Pseudomonadati</taxon>
        <taxon>Pseudomonadota</taxon>
        <taxon>Alphaproteobacteria</taxon>
        <taxon>Acetobacterales</taxon>
        <taxon>Acetobacteraceae</taxon>
        <taxon>Komagataeibacter</taxon>
    </lineage>
</organism>
<dbReference type="Proteomes" id="UP000464674">
    <property type="component" value="Chromosome"/>
</dbReference>
<dbReference type="AlphaFoldDB" id="A0A857FQJ9"/>
<protein>
    <submittedName>
        <fullName evidence="1">Uncharacterized protein</fullName>
    </submittedName>
</protein>
<accession>A0A857FQJ9</accession>
<evidence type="ECO:0000313" key="1">
    <source>
        <dbReference type="EMBL" id="QHC36553.1"/>
    </source>
</evidence>
<dbReference type="EMBL" id="CP041348">
    <property type="protein sequence ID" value="QHC36553.1"/>
    <property type="molecule type" value="Genomic_DNA"/>
</dbReference>
<name>A0A857FQJ9_KOMXY</name>
<evidence type="ECO:0000313" key="2">
    <source>
        <dbReference type="Proteomes" id="UP000464674"/>
    </source>
</evidence>
<gene>
    <name evidence="1" type="ORF">FMA36_14510</name>
</gene>